<dbReference type="EMBL" id="HG322949">
    <property type="protein sequence ID" value="CDG83690.1"/>
    <property type="molecule type" value="Genomic_DNA"/>
</dbReference>
<sequence>MKQADDSIRALNFSDIGARLRAYRIGAGLRAEQVALPLGISRAAVYRMEKGEIVKIETLDKLADLLQTTLASLLGVGTEYYPSALAYIERMRQLEQGASRILAHFEPISLLLTSDDYLGHLQRMLEESASPPPPERIGAMLALLRERKSAYAAQPATIVSLIGMRELERFVHFGLIGRMDLPPSVKMARSLAARAEVERIAALLEDQPIGMQIGIVDDSMPNATFQIVERPGASYVACSPFRFGEFPNMSCGIATVTAAPEAVALYTGMADALWQRAYKGRQGADMLRAMLRQV</sequence>
<dbReference type="Proteomes" id="UP000027604">
    <property type="component" value="Chromosome I"/>
</dbReference>
<feature type="domain" description="HTH cro/C1-type" evidence="1">
    <location>
        <begin position="20"/>
        <end position="73"/>
    </location>
</feature>
<dbReference type="STRING" id="1349767.GJA_3064"/>
<dbReference type="KEGG" id="jag:GJA_3064"/>
<dbReference type="Pfam" id="PF13560">
    <property type="entry name" value="HTH_31"/>
    <property type="match status" value="1"/>
</dbReference>
<proteinExistence type="predicted"/>
<dbReference type="InterPro" id="IPR001387">
    <property type="entry name" value="Cro/C1-type_HTH"/>
</dbReference>
<organism evidence="2 3">
    <name type="scientific">Janthinobacterium agaricidamnosum NBRC 102515 = DSM 9628</name>
    <dbReference type="NCBI Taxonomy" id="1349767"/>
    <lineage>
        <taxon>Bacteria</taxon>
        <taxon>Pseudomonadati</taxon>
        <taxon>Pseudomonadota</taxon>
        <taxon>Betaproteobacteria</taxon>
        <taxon>Burkholderiales</taxon>
        <taxon>Oxalobacteraceae</taxon>
        <taxon>Janthinobacterium</taxon>
    </lineage>
</organism>
<dbReference type="SUPFAM" id="SSF47413">
    <property type="entry name" value="lambda repressor-like DNA-binding domains"/>
    <property type="match status" value="1"/>
</dbReference>
<evidence type="ECO:0000313" key="2">
    <source>
        <dbReference type="EMBL" id="CDG83690.1"/>
    </source>
</evidence>
<reference evidence="2 3" key="1">
    <citation type="journal article" date="2015" name="Genome Announc.">
        <title>Genome Sequence of Mushroom Soft-Rot Pathogen Janthinobacterium agaricidamnosum.</title>
        <authorList>
            <person name="Graupner K."/>
            <person name="Lackner G."/>
            <person name="Hertweck C."/>
        </authorList>
    </citation>
    <scope>NUCLEOTIDE SEQUENCE [LARGE SCALE GENOMIC DNA]</scope>
    <source>
        <strain evidence="3">NBRC 102515 / DSM 9628</strain>
    </source>
</reference>
<dbReference type="CDD" id="cd00093">
    <property type="entry name" value="HTH_XRE"/>
    <property type="match status" value="1"/>
</dbReference>
<dbReference type="GO" id="GO:0003677">
    <property type="term" value="F:DNA binding"/>
    <property type="evidence" value="ECO:0007669"/>
    <property type="project" value="InterPro"/>
</dbReference>
<evidence type="ECO:0000313" key="3">
    <source>
        <dbReference type="Proteomes" id="UP000027604"/>
    </source>
</evidence>
<evidence type="ECO:0000259" key="1">
    <source>
        <dbReference type="PROSITE" id="PS50943"/>
    </source>
</evidence>
<dbReference type="SMART" id="SM00530">
    <property type="entry name" value="HTH_XRE"/>
    <property type="match status" value="1"/>
</dbReference>
<dbReference type="OrthoDB" id="6901161at2"/>
<dbReference type="eggNOG" id="COG1396">
    <property type="taxonomic scope" value="Bacteria"/>
</dbReference>
<name>W0V7V0_9BURK</name>
<keyword evidence="3" id="KW-1185">Reference proteome</keyword>
<gene>
    <name evidence="2" type="ORF">GJA_3064</name>
</gene>
<dbReference type="PATRIC" id="fig|1349767.4.peg.4769"/>
<accession>W0V7V0</accession>
<dbReference type="PROSITE" id="PS50943">
    <property type="entry name" value="HTH_CROC1"/>
    <property type="match status" value="1"/>
</dbReference>
<dbReference type="AlphaFoldDB" id="W0V7V0"/>
<dbReference type="HOGENOM" id="CLU_983035_0_0_4"/>
<dbReference type="Gene3D" id="1.10.260.40">
    <property type="entry name" value="lambda repressor-like DNA-binding domains"/>
    <property type="match status" value="1"/>
</dbReference>
<protein>
    <submittedName>
        <fullName evidence="2">Helix-turn-helix family protein</fullName>
    </submittedName>
</protein>
<dbReference type="RefSeq" id="WP_038493274.1">
    <property type="nucleotide sequence ID" value="NZ_BCTH01000080.1"/>
</dbReference>
<dbReference type="InterPro" id="IPR010982">
    <property type="entry name" value="Lambda_DNA-bd_dom_sf"/>
</dbReference>